<gene>
    <name evidence="1" type="ORF">FRX94_06005</name>
</gene>
<dbReference type="SUPFAM" id="SSF89095">
    <property type="entry name" value="GatB/YqeY motif"/>
    <property type="match status" value="1"/>
</dbReference>
<keyword evidence="2" id="KW-1185">Reference proteome</keyword>
<dbReference type="Pfam" id="PF09424">
    <property type="entry name" value="YqeY"/>
    <property type="match status" value="1"/>
</dbReference>
<dbReference type="GO" id="GO:0016884">
    <property type="term" value="F:carbon-nitrogen ligase activity, with glutamine as amido-N-donor"/>
    <property type="evidence" value="ECO:0007669"/>
    <property type="project" value="InterPro"/>
</dbReference>
<dbReference type="PANTHER" id="PTHR28055:SF1">
    <property type="entry name" value="ALTERED INHERITANCE OF MITOCHONDRIA PROTEIN 41, MITOCHONDRIAL"/>
    <property type="match status" value="1"/>
</dbReference>
<comment type="caution">
    <text evidence="1">The sequence shown here is derived from an EMBL/GenBank/DDBJ whole genome shotgun (WGS) entry which is preliminary data.</text>
</comment>
<dbReference type="AlphaFoldDB" id="A0A5C5UJY3"/>
<evidence type="ECO:0000313" key="2">
    <source>
        <dbReference type="Proteomes" id="UP000320791"/>
    </source>
</evidence>
<dbReference type="InterPro" id="IPR019004">
    <property type="entry name" value="YqeY/Aim41"/>
</dbReference>
<dbReference type="InterPro" id="IPR003789">
    <property type="entry name" value="Asn/Gln_tRNA_amidoTrase-B-like"/>
</dbReference>
<protein>
    <submittedName>
        <fullName evidence="1">GatB/YqeY domain-containing protein</fullName>
    </submittedName>
</protein>
<dbReference type="InterPro" id="IPR023168">
    <property type="entry name" value="GatB_Yqey_C_2"/>
</dbReference>
<accession>A0A5C5UJY3</accession>
<name>A0A5C5UJY3_9CORY</name>
<reference evidence="1 2" key="1">
    <citation type="submission" date="2019-08" db="EMBL/GenBank/DDBJ databases">
        <authorList>
            <person name="Lei W."/>
        </authorList>
    </citation>
    <scope>NUCLEOTIDE SEQUENCE [LARGE SCALE GENOMIC DNA]</scope>
    <source>
        <strain evidence="1 2">CCUG 58627</strain>
    </source>
</reference>
<evidence type="ECO:0000313" key="1">
    <source>
        <dbReference type="EMBL" id="TWT25675.1"/>
    </source>
</evidence>
<dbReference type="Gene3D" id="1.10.10.410">
    <property type="match status" value="1"/>
</dbReference>
<dbReference type="Gene3D" id="1.10.1510.10">
    <property type="entry name" value="Uncharacterised protein YqeY/AIM41 PF09424, N-terminal domain"/>
    <property type="match status" value="1"/>
</dbReference>
<proteinExistence type="predicted"/>
<organism evidence="1 2">
    <name type="scientific">Corynebacterium canis</name>
    <dbReference type="NCBI Taxonomy" id="679663"/>
    <lineage>
        <taxon>Bacteria</taxon>
        <taxon>Bacillati</taxon>
        <taxon>Actinomycetota</taxon>
        <taxon>Actinomycetes</taxon>
        <taxon>Mycobacteriales</taxon>
        <taxon>Corynebacteriaceae</taxon>
        <taxon>Corynebacterium</taxon>
    </lineage>
</organism>
<dbReference type="Proteomes" id="UP000320791">
    <property type="component" value="Unassembled WGS sequence"/>
</dbReference>
<dbReference type="EMBL" id="VOHM01000010">
    <property type="protein sequence ID" value="TWT25675.1"/>
    <property type="molecule type" value="Genomic_DNA"/>
</dbReference>
<dbReference type="OrthoDB" id="5244551at2"/>
<sequence>MSELKDQIRKDLTAAMKARDKEQVAVLRMLQSAIVYEEREGSRHELNDAEVRKVVAREIKKRRESATIYAEAGRAELAATESAEADVLEQYLPSQLDDAALADLVAKVIAEQGAEGMKDMGKVMKAASAAAAGRADGKRLSEAVKAQLGA</sequence>
<dbReference type="RefSeq" id="WP_146324223.1">
    <property type="nucleotide sequence ID" value="NZ_BAABLR010000073.1"/>
</dbReference>
<dbReference type="PANTHER" id="PTHR28055">
    <property type="entry name" value="ALTERED INHERITANCE OF MITOCHONDRIA PROTEIN 41, MITOCHONDRIAL"/>
    <property type="match status" value="1"/>
</dbReference>
<dbReference type="InterPro" id="IPR042184">
    <property type="entry name" value="YqeY/Aim41_N"/>
</dbReference>